<gene>
    <name evidence="2" type="ORF">E8L03_14520</name>
</gene>
<dbReference type="EMBL" id="CP039543">
    <property type="protein sequence ID" value="QJT10067.1"/>
    <property type="molecule type" value="Genomic_DNA"/>
</dbReference>
<evidence type="ECO:0000313" key="3">
    <source>
        <dbReference type="Proteomes" id="UP000503251"/>
    </source>
</evidence>
<sequence>MDLKSIVSRAGSSVSTTYLAVIVAGIMSIGRMAGVELVEQDVANVVMLAALAYILVGRAKAPGPMAWWTRLFGGGKIDAKSGQSGQSGRVAGGLVAVLATSAVLATMSAAGCAALQDRTDYALYEMADTYMDLHEDYVTAFDASDASGRAWMRSEVAPSMDRAKRLLDAALTTAIAGQEVREQDLSGVKAALTEAALAISDIIAGKEE</sequence>
<feature type="transmembrane region" description="Helical" evidence="1">
    <location>
        <begin position="42"/>
        <end position="61"/>
    </location>
</feature>
<keyword evidence="3" id="KW-1185">Reference proteome</keyword>
<reference evidence="2 3" key="1">
    <citation type="submission" date="2019-04" db="EMBL/GenBank/DDBJ databases">
        <title>Isolation and culture of sulfate reducing bacteria from the cold seep of the South China Sea.</title>
        <authorList>
            <person name="Sun C."/>
            <person name="Liu R."/>
        </authorList>
    </citation>
    <scope>NUCLEOTIDE SEQUENCE [LARGE SCALE GENOMIC DNA]</scope>
    <source>
        <strain evidence="2 3">CS1</strain>
    </source>
</reference>
<name>A0ABX6NHF1_9BACT</name>
<keyword evidence="1" id="KW-1133">Transmembrane helix</keyword>
<organism evidence="2 3">
    <name type="scientific">Oceanidesulfovibrio marinus</name>
    <dbReference type="NCBI Taxonomy" id="370038"/>
    <lineage>
        <taxon>Bacteria</taxon>
        <taxon>Pseudomonadati</taxon>
        <taxon>Thermodesulfobacteriota</taxon>
        <taxon>Desulfovibrionia</taxon>
        <taxon>Desulfovibrionales</taxon>
        <taxon>Desulfovibrionaceae</taxon>
        <taxon>Oceanidesulfovibrio</taxon>
    </lineage>
</organism>
<accession>A0ABX6NHF1</accession>
<feature type="transmembrane region" description="Helical" evidence="1">
    <location>
        <begin position="6"/>
        <end position="30"/>
    </location>
</feature>
<keyword evidence="1" id="KW-0812">Transmembrane</keyword>
<dbReference type="RefSeq" id="WP_171267722.1">
    <property type="nucleotide sequence ID" value="NZ_CP039543.1"/>
</dbReference>
<proteinExistence type="predicted"/>
<dbReference type="Proteomes" id="UP000503251">
    <property type="component" value="Chromosome"/>
</dbReference>
<keyword evidence="1" id="KW-0472">Membrane</keyword>
<protein>
    <submittedName>
        <fullName evidence="2">Uncharacterized protein</fullName>
    </submittedName>
</protein>
<feature type="transmembrane region" description="Helical" evidence="1">
    <location>
        <begin position="90"/>
        <end position="115"/>
    </location>
</feature>
<evidence type="ECO:0000313" key="2">
    <source>
        <dbReference type="EMBL" id="QJT10067.1"/>
    </source>
</evidence>
<evidence type="ECO:0000256" key="1">
    <source>
        <dbReference type="SAM" id="Phobius"/>
    </source>
</evidence>